<feature type="domain" description="Putative zinc-finger" evidence="2">
    <location>
        <begin position="4"/>
        <end position="38"/>
    </location>
</feature>
<feature type="region of interest" description="Disordered" evidence="1">
    <location>
        <begin position="46"/>
        <end position="68"/>
    </location>
</feature>
<accession>A0ABS7YM76</accession>
<dbReference type="InterPro" id="IPR027383">
    <property type="entry name" value="Znf_put"/>
</dbReference>
<evidence type="ECO:0000259" key="2">
    <source>
        <dbReference type="Pfam" id="PF13490"/>
    </source>
</evidence>
<comment type="caution">
    <text evidence="3">The sequence shown here is derived from an EMBL/GenBank/DDBJ whole genome shotgun (WGS) entry which is preliminary data.</text>
</comment>
<organism evidence="3 4">
    <name type="scientific">Vibrio tritonius</name>
    <dbReference type="NCBI Taxonomy" id="1435069"/>
    <lineage>
        <taxon>Bacteria</taxon>
        <taxon>Pseudomonadati</taxon>
        <taxon>Pseudomonadota</taxon>
        <taxon>Gammaproteobacteria</taxon>
        <taxon>Vibrionales</taxon>
        <taxon>Vibrionaceae</taxon>
        <taxon>Vibrio</taxon>
    </lineage>
</organism>
<evidence type="ECO:0000313" key="3">
    <source>
        <dbReference type="EMBL" id="MCA2016152.1"/>
    </source>
</evidence>
<name>A0ABS7YM76_9VIBR</name>
<sequence>MMNCKQATRLLSESQDRVLTTKEKMTLKLHITLCSACRRFGQQMHQIRSLSKSYTNPQPSKSHPKKKS</sequence>
<proteinExistence type="predicted"/>
<dbReference type="Pfam" id="PF13490">
    <property type="entry name" value="zf-HC2"/>
    <property type="match status" value="1"/>
</dbReference>
<protein>
    <submittedName>
        <fullName evidence="3">Zf-HC2 domain-containing protein</fullName>
    </submittedName>
</protein>
<evidence type="ECO:0000313" key="4">
    <source>
        <dbReference type="Proteomes" id="UP001199044"/>
    </source>
</evidence>
<gene>
    <name evidence="3" type="ORF">LDJ79_08520</name>
</gene>
<evidence type="ECO:0000256" key="1">
    <source>
        <dbReference type="SAM" id="MobiDB-lite"/>
    </source>
</evidence>
<feature type="compositionally biased region" description="Polar residues" evidence="1">
    <location>
        <begin position="46"/>
        <end position="56"/>
    </location>
</feature>
<keyword evidence="4" id="KW-1185">Reference proteome</keyword>
<dbReference type="RefSeq" id="WP_225250280.1">
    <property type="nucleotide sequence ID" value="NZ_JAIWIU010000049.1"/>
</dbReference>
<dbReference type="Proteomes" id="UP001199044">
    <property type="component" value="Unassembled WGS sequence"/>
</dbReference>
<dbReference type="EMBL" id="JAIWIU010000049">
    <property type="protein sequence ID" value="MCA2016152.1"/>
    <property type="molecule type" value="Genomic_DNA"/>
</dbReference>
<reference evidence="4" key="1">
    <citation type="submission" date="2023-07" db="EMBL/GenBank/DDBJ databases">
        <title>Molecular identification of indigenous halophilic bacteria isolated from red sea cost, biodegradation of synthetic dyes and assessment of degraded metabolite toxicity.</title>
        <authorList>
            <person name="Chaieb K."/>
            <person name="Altayb H.N."/>
        </authorList>
    </citation>
    <scope>NUCLEOTIDE SEQUENCE [LARGE SCALE GENOMIC DNA]</scope>
    <source>
        <strain evidence="4">K20</strain>
    </source>
</reference>